<organism evidence="2 3">
    <name type="scientific">Cirrhinus molitorella</name>
    <name type="common">mud carp</name>
    <dbReference type="NCBI Taxonomy" id="172907"/>
    <lineage>
        <taxon>Eukaryota</taxon>
        <taxon>Metazoa</taxon>
        <taxon>Chordata</taxon>
        <taxon>Craniata</taxon>
        <taxon>Vertebrata</taxon>
        <taxon>Euteleostomi</taxon>
        <taxon>Actinopterygii</taxon>
        <taxon>Neopterygii</taxon>
        <taxon>Teleostei</taxon>
        <taxon>Ostariophysi</taxon>
        <taxon>Cypriniformes</taxon>
        <taxon>Cyprinidae</taxon>
        <taxon>Labeoninae</taxon>
        <taxon>Labeonini</taxon>
        <taxon>Cirrhinus</taxon>
    </lineage>
</organism>
<proteinExistence type="predicted"/>
<accession>A0AA88THY7</accession>
<dbReference type="EMBL" id="JAUYZG010000025">
    <property type="protein sequence ID" value="KAK2867480.1"/>
    <property type="molecule type" value="Genomic_DNA"/>
</dbReference>
<protein>
    <submittedName>
        <fullName evidence="2">Uncharacterized protein</fullName>
    </submittedName>
</protein>
<reference evidence="2" key="1">
    <citation type="submission" date="2023-08" db="EMBL/GenBank/DDBJ databases">
        <title>Chromosome-level Genome Assembly of mud carp (Cirrhinus molitorella).</title>
        <authorList>
            <person name="Liu H."/>
        </authorList>
    </citation>
    <scope>NUCLEOTIDE SEQUENCE</scope>
    <source>
        <strain evidence="2">Prfri</strain>
        <tissue evidence="2">Muscle</tissue>
    </source>
</reference>
<evidence type="ECO:0000313" key="2">
    <source>
        <dbReference type="EMBL" id="KAK2867480.1"/>
    </source>
</evidence>
<name>A0AA88THY7_9TELE</name>
<feature type="region of interest" description="Disordered" evidence="1">
    <location>
        <begin position="1"/>
        <end position="23"/>
    </location>
</feature>
<dbReference type="AlphaFoldDB" id="A0AA88THY7"/>
<evidence type="ECO:0000256" key="1">
    <source>
        <dbReference type="SAM" id="MobiDB-lite"/>
    </source>
</evidence>
<sequence>MLVEGGGLSWKAKLESPNRPAGSCQKESSFLAHYTLVTSAGEWLPIGAQRPTWRAAETLGNRANGDTMCTLMSLCDPRQ</sequence>
<evidence type="ECO:0000313" key="3">
    <source>
        <dbReference type="Proteomes" id="UP001187343"/>
    </source>
</evidence>
<dbReference type="Proteomes" id="UP001187343">
    <property type="component" value="Unassembled WGS sequence"/>
</dbReference>
<comment type="caution">
    <text evidence="2">The sequence shown here is derived from an EMBL/GenBank/DDBJ whole genome shotgun (WGS) entry which is preliminary data.</text>
</comment>
<keyword evidence="3" id="KW-1185">Reference proteome</keyword>
<gene>
    <name evidence="2" type="ORF">Q8A67_025597</name>
</gene>